<evidence type="ECO:0000256" key="7">
    <source>
        <dbReference type="SAM" id="MobiDB-lite"/>
    </source>
</evidence>
<dbReference type="PANTHER" id="PTHR23033">
    <property type="entry name" value="BETA1,3-GALACTOSYLTRANSFERASE"/>
    <property type="match status" value="1"/>
</dbReference>
<dbReference type="PANTHER" id="PTHR23033:SF14">
    <property type="entry name" value="GLYCOPROTEIN-N-ACETYLGALACTOSAMINE 3-BETA-GALACTOSYLTRANSFERASE 1-RELATED"/>
    <property type="match status" value="1"/>
</dbReference>
<evidence type="ECO:0000256" key="8">
    <source>
        <dbReference type="SAM" id="Phobius"/>
    </source>
</evidence>
<keyword evidence="4" id="KW-0735">Signal-anchor</keyword>
<sequence length="436" mass="48963">MQRTRSSRAGGDEEDPGSDDYDRKRKGGAGRKAVGLCCVVLACWVLCVVAAGLDAAARLPPPKPPVSPAEAAAAVEHLRKRAYGPSGGLDHDAWRRGSGKAAFVKPQPVAPAPEPPKPVFKRKKKTRKAENMPPFDAPRLDPFLHKRKIKGPLDIAQCQAHEKAVPFHQRALQKIDIKKTADAPSLLCIIYTYKAHHTKNARTAAETWLPRCDGAVILSDQSDQNEGIVGVPHEGKEEYNNIWQKQRSNWRYIYEYYRDDFDYFHIGGDDTFVIADNLRSFLARPEIREQNDAGKPLYLGRRMKVGGNANHLFNTGGAGYVFNRAALELFYDSLDEPFCAPHRHGFYEDVLVADCFKNGPSHLVPVDTRDASGAERFHMLNPGQHLAYRRAPKDWVTTYSFDLLEGLDYFSPESTVFHYCEPSLVEHMDALLHRCR</sequence>
<evidence type="ECO:0000256" key="6">
    <source>
        <dbReference type="ARBA" id="ARBA00023136"/>
    </source>
</evidence>
<dbReference type="GO" id="GO:0016020">
    <property type="term" value="C:membrane"/>
    <property type="evidence" value="ECO:0007669"/>
    <property type="project" value="UniProtKB-SubCell"/>
</dbReference>
<proteinExistence type="inferred from homology"/>
<dbReference type="OrthoDB" id="414175at2759"/>
<dbReference type="Proteomes" id="UP000789595">
    <property type="component" value="Unassembled WGS sequence"/>
</dbReference>
<dbReference type="AlphaFoldDB" id="A0A8J2SD87"/>
<evidence type="ECO:0000256" key="4">
    <source>
        <dbReference type="ARBA" id="ARBA00022968"/>
    </source>
</evidence>
<organism evidence="9 10">
    <name type="scientific">Pelagomonas calceolata</name>
    <dbReference type="NCBI Taxonomy" id="35677"/>
    <lineage>
        <taxon>Eukaryota</taxon>
        <taxon>Sar</taxon>
        <taxon>Stramenopiles</taxon>
        <taxon>Ochrophyta</taxon>
        <taxon>Pelagophyceae</taxon>
        <taxon>Pelagomonadales</taxon>
        <taxon>Pelagomonadaceae</taxon>
        <taxon>Pelagomonas</taxon>
    </lineage>
</organism>
<evidence type="ECO:0000313" key="9">
    <source>
        <dbReference type="EMBL" id="CAH0368286.1"/>
    </source>
</evidence>
<evidence type="ECO:0008006" key="11">
    <source>
        <dbReference type="Google" id="ProtNLM"/>
    </source>
</evidence>
<dbReference type="InterPro" id="IPR026050">
    <property type="entry name" value="C1GALT1/C1GALT1_chp1"/>
</dbReference>
<evidence type="ECO:0000256" key="3">
    <source>
        <dbReference type="ARBA" id="ARBA00022692"/>
    </source>
</evidence>
<keyword evidence="10" id="KW-1185">Reference proteome</keyword>
<dbReference type="Gene3D" id="3.90.550.50">
    <property type="match status" value="1"/>
</dbReference>
<protein>
    <recommendedName>
        <fullName evidence="11">N-acetylgalactosaminide beta-1,3-galactosyltransferase</fullName>
    </recommendedName>
</protein>
<evidence type="ECO:0000256" key="1">
    <source>
        <dbReference type="ARBA" id="ARBA00004606"/>
    </source>
</evidence>
<gene>
    <name evidence="9" type="ORF">PECAL_2P13460</name>
</gene>
<evidence type="ECO:0000313" key="10">
    <source>
        <dbReference type="Proteomes" id="UP000789595"/>
    </source>
</evidence>
<name>A0A8J2SD87_9STRA</name>
<keyword evidence="5 8" id="KW-1133">Transmembrane helix</keyword>
<dbReference type="GO" id="GO:0016263">
    <property type="term" value="F:glycoprotein-N-acetylgalactosamine 3-beta-galactosyltransferase activity"/>
    <property type="evidence" value="ECO:0007669"/>
    <property type="project" value="TreeGrafter"/>
</dbReference>
<feature type="transmembrane region" description="Helical" evidence="8">
    <location>
        <begin position="33"/>
        <end position="53"/>
    </location>
</feature>
<evidence type="ECO:0000256" key="2">
    <source>
        <dbReference type="ARBA" id="ARBA00006462"/>
    </source>
</evidence>
<comment type="similarity">
    <text evidence="2">Belongs to the glycosyltransferase 31 family. Beta3-Gal-T subfamily.</text>
</comment>
<keyword evidence="3 8" id="KW-0812">Transmembrane</keyword>
<feature type="compositionally biased region" description="Pro residues" evidence="7">
    <location>
        <begin position="108"/>
        <end position="118"/>
    </location>
</feature>
<keyword evidence="6 8" id="KW-0472">Membrane</keyword>
<feature type="region of interest" description="Disordered" evidence="7">
    <location>
        <begin position="1"/>
        <end position="26"/>
    </location>
</feature>
<dbReference type="EMBL" id="CAKKNE010000002">
    <property type="protein sequence ID" value="CAH0368286.1"/>
    <property type="molecule type" value="Genomic_DNA"/>
</dbReference>
<comment type="caution">
    <text evidence="9">The sequence shown here is derived from an EMBL/GenBank/DDBJ whole genome shotgun (WGS) entry which is preliminary data.</text>
</comment>
<evidence type="ECO:0000256" key="5">
    <source>
        <dbReference type="ARBA" id="ARBA00022989"/>
    </source>
</evidence>
<reference evidence="9" key="1">
    <citation type="submission" date="2021-11" db="EMBL/GenBank/DDBJ databases">
        <authorList>
            <consortium name="Genoscope - CEA"/>
            <person name="William W."/>
        </authorList>
    </citation>
    <scope>NUCLEOTIDE SEQUENCE</scope>
</reference>
<feature type="region of interest" description="Disordered" evidence="7">
    <location>
        <begin position="105"/>
        <end position="141"/>
    </location>
</feature>
<accession>A0A8J2SD87</accession>
<comment type="subcellular location">
    <subcellularLocation>
        <location evidence="1">Membrane</location>
        <topology evidence="1">Single-pass type II membrane protein</topology>
    </subcellularLocation>
</comment>